<organism evidence="2 3">
    <name type="scientific">Alicyclobacillus acidocaldarius (strain Tc-4-1)</name>
    <name type="common">Bacillus acidocaldarius</name>
    <dbReference type="NCBI Taxonomy" id="1048834"/>
    <lineage>
        <taxon>Bacteria</taxon>
        <taxon>Bacillati</taxon>
        <taxon>Bacillota</taxon>
        <taxon>Bacilli</taxon>
        <taxon>Bacillales</taxon>
        <taxon>Alicyclobacillaceae</taxon>
        <taxon>Alicyclobacillus</taxon>
    </lineage>
</organism>
<dbReference type="AlphaFoldDB" id="F8IFV9"/>
<evidence type="ECO:0000313" key="2">
    <source>
        <dbReference type="EMBL" id="AEJ42930.1"/>
    </source>
</evidence>
<dbReference type="EMBL" id="CP002902">
    <property type="protein sequence ID" value="AEJ42930.1"/>
    <property type="molecule type" value="Genomic_DNA"/>
</dbReference>
<reference evidence="2 3" key="1">
    <citation type="journal article" date="2011" name="J. Bacteriol.">
        <title>Complete Genome Sequence of Alicyclobacillus acidocaldarius Strain Tc-4-1.</title>
        <authorList>
            <person name="Chen Y."/>
            <person name="He Y."/>
            <person name="Zhang B."/>
            <person name="Yang J."/>
            <person name="Li W."/>
            <person name="Dong Z."/>
            <person name="Hu S."/>
        </authorList>
    </citation>
    <scope>NUCLEOTIDE SEQUENCE [LARGE SCALE GENOMIC DNA]</scope>
    <source>
        <strain evidence="2 3">Tc-4-1</strain>
    </source>
</reference>
<name>F8IFV9_ALIAT</name>
<evidence type="ECO:0000256" key="1">
    <source>
        <dbReference type="SAM" id="MobiDB-lite"/>
    </source>
</evidence>
<protein>
    <submittedName>
        <fullName evidence="2">Uncharacterized protein</fullName>
    </submittedName>
</protein>
<dbReference type="STRING" id="1048834.TC41_0977"/>
<proteinExistence type="predicted"/>
<reference evidence="3" key="2">
    <citation type="submission" date="2011-06" db="EMBL/GenBank/DDBJ databases">
        <title>The complete genome sequence of Alicyclobacillus acidocaldarius sp. Tc-4-1.</title>
        <authorList>
            <person name="Chen Y."/>
            <person name="He Y."/>
            <person name="Dong Z."/>
            <person name="Hu S."/>
        </authorList>
    </citation>
    <scope>NUCLEOTIDE SEQUENCE [LARGE SCALE GENOMIC DNA]</scope>
    <source>
        <strain evidence="3">Tc-4-1</strain>
    </source>
</reference>
<dbReference type="HOGENOM" id="CLU_2044730_0_0_9"/>
<evidence type="ECO:0000313" key="3">
    <source>
        <dbReference type="Proteomes" id="UP000000292"/>
    </source>
</evidence>
<sequence length="126" mass="13806">MIDVKLDSFIKFGGLAFNIAQDEKVRTLFTMLHHGMKRRGLIPPATPPLYHAPLHPYHPAHWPVHHHAIPFSPYAPNTAQQPPSPPQSSTPAPQNGASVKSETSGTIGSGGGAGWFQQLLELFDRR</sequence>
<dbReference type="Proteomes" id="UP000000292">
    <property type="component" value="Chromosome"/>
</dbReference>
<dbReference type="KEGG" id="aad:TC41_0977"/>
<accession>F8IFV9</accession>
<gene>
    <name evidence="2" type="ordered locus">TC41_0977</name>
</gene>
<feature type="region of interest" description="Disordered" evidence="1">
    <location>
        <begin position="71"/>
        <end position="113"/>
    </location>
</feature>